<dbReference type="SUPFAM" id="SSF56112">
    <property type="entry name" value="Protein kinase-like (PK-like)"/>
    <property type="match status" value="1"/>
</dbReference>
<sequence length="210" mass="23786">MSTLELIWDAHTTYKLWSWTNGNVHYGARLIRRLDGRDNICTVRISAGALPRSNTDTDADVAVIKMAWTPDGTEALEREAQFYDAHMGQLQGRVVPRCLGHFRGKVAGKQMSCLVLEYCPPVPEKHIHDPHQKIMSAMYEIHDSGVMHGEALDGRHFIKNGRKMMIVDFSSAVAHQCVHGREVRGHDGRRHVGVCSELKALERIYGVYRR</sequence>
<dbReference type="Proteomes" id="UP001221142">
    <property type="component" value="Unassembled WGS sequence"/>
</dbReference>
<name>A0AAD7FFE0_9AGAR</name>
<accession>A0AAD7FFE0</accession>
<gene>
    <name evidence="1" type="ORF">FB45DRAFT_928201</name>
</gene>
<organism evidence="1 2">
    <name type="scientific">Roridomyces roridus</name>
    <dbReference type="NCBI Taxonomy" id="1738132"/>
    <lineage>
        <taxon>Eukaryota</taxon>
        <taxon>Fungi</taxon>
        <taxon>Dikarya</taxon>
        <taxon>Basidiomycota</taxon>
        <taxon>Agaricomycotina</taxon>
        <taxon>Agaricomycetes</taxon>
        <taxon>Agaricomycetidae</taxon>
        <taxon>Agaricales</taxon>
        <taxon>Marasmiineae</taxon>
        <taxon>Mycenaceae</taxon>
        <taxon>Roridomyces</taxon>
    </lineage>
</organism>
<proteinExistence type="predicted"/>
<reference evidence="1" key="1">
    <citation type="submission" date="2023-03" db="EMBL/GenBank/DDBJ databases">
        <title>Massive genome expansion in bonnet fungi (Mycena s.s.) driven by repeated elements and novel gene families across ecological guilds.</title>
        <authorList>
            <consortium name="Lawrence Berkeley National Laboratory"/>
            <person name="Harder C.B."/>
            <person name="Miyauchi S."/>
            <person name="Viragh M."/>
            <person name="Kuo A."/>
            <person name="Thoen E."/>
            <person name="Andreopoulos B."/>
            <person name="Lu D."/>
            <person name="Skrede I."/>
            <person name="Drula E."/>
            <person name="Henrissat B."/>
            <person name="Morin E."/>
            <person name="Kohler A."/>
            <person name="Barry K."/>
            <person name="LaButti K."/>
            <person name="Morin E."/>
            <person name="Salamov A."/>
            <person name="Lipzen A."/>
            <person name="Mereny Z."/>
            <person name="Hegedus B."/>
            <person name="Baldrian P."/>
            <person name="Stursova M."/>
            <person name="Weitz H."/>
            <person name="Taylor A."/>
            <person name="Grigoriev I.V."/>
            <person name="Nagy L.G."/>
            <person name="Martin F."/>
            <person name="Kauserud H."/>
        </authorList>
    </citation>
    <scope>NUCLEOTIDE SEQUENCE</scope>
    <source>
        <strain evidence="1">9284</strain>
    </source>
</reference>
<dbReference type="EMBL" id="JARKIF010000016">
    <property type="protein sequence ID" value="KAJ7621045.1"/>
    <property type="molecule type" value="Genomic_DNA"/>
</dbReference>
<evidence type="ECO:0008006" key="3">
    <source>
        <dbReference type="Google" id="ProtNLM"/>
    </source>
</evidence>
<protein>
    <recommendedName>
        <fullName evidence="3">Protein kinase domain-containing protein</fullName>
    </recommendedName>
</protein>
<keyword evidence="2" id="KW-1185">Reference proteome</keyword>
<comment type="caution">
    <text evidence="1">The sequence shown here is derived from an EMBL/GenBank/DDBJ whole genome shotgun (WGS) entry which is preliminary data.</text>
</comment>
<dbReference type="InterPro" id="IPR011009">
    <property type="entry name" value="Kinase-like_dom_sf"/>
</dbReference>
<evidence type="ECO:0000313" key="2">
    <source>
        <dbReference type="Proteomes" id="UP001221142"/>
    </source>
</evidence>
<dbReference type="AlphaFoldDB" id="A0AAD7FFE0"/>
<evidence type="ECO:0000313" key="1">
    <source>
        <dbReference type="EMBL" id="KAJ7621045.1"/>
    </source>
</evidence>